<evidence type="ECO:0000256" key="9">
    <source>
        <dbReference type="ARBA" id="ARBA00049534"/>
    </source>
</evidence>
<keyword evidence="10" id="KW-0963">Cytoplasm</keyword>
<comment type="caution">
    <text evidence="13">The sequence shown here is derived from an EMBL/GenBank/DDBJ whole genome shotgun (WGS) entry which is preliminary data.</text>
</comment>
<dbReference type="EMBL" id="PCMW01000068">
    <property type="protein sequence ID" value="PDS23147.1"/>
    <property type="molecule type" value="Genomic_DNA"/>
</dbReference>
<dbReference type="HAMAP" id="MF_00278">
    <property type="entry name" value="HisH"/>
    <property type="match status" value="1"/>
</dbReference>
<dbReference type="NCBIfam" id="TIGR01855">
    <property type="entry name" value="IMP_synth_hisH"/>
    <property type="match status" value="1"/>
</dbReference>
<dbReference type="GO" id="GO:0004359">
    <property type="term" value="F:glutaminase activity"/>
    <property type="evidence" value="ECO:0007669"/>
    <property type="project" value="UniProtKB-EC"/>
</dbReference>
<dbReference type="EC" id="4.3.2.10" evidence="10"/>
<dbReference type="EC" id="3.5.1.2" evidence="10"/>
<feature type="domain" description="Glutamine amidotransferase" evidence="12">
    <location>
        <begin position="5"/>
        <end position="199"/>
    </location>
</feature>
<evidence type="ECO:0000256" key="4">
    <source>
        <dbReference type="ARBA" id="ARBA00022801"/>
    </source>
</evidence>
<dbReference type="PANTHER" id="PTHR42701:SF1">
    <property type="entry name" value="IMIDAZOLE GLYCEROL PHOSPHATE SYNTHASE SUBUNIT HISH"/>
    <property type="match status" value="1"/>
</dbReference>
<dbReference type="PIRSF" id="PIRSF000495">
    <property type="entry name" value="Amidotransf_hisH"/>
    <property type="match status" value="1"/>
</dbReference>
<comment type="subcellular location">
    <subcellularLocation>
        <location evidence="10">Cytoplasm</location>
    </subcellularLocation>
</comment>
<evidence type="ECO:0000256" key="11">
    <source>
        <dbReference type="PIRSR" id="PIRSR000495-1"/>
    </source>
</evidence>
<dbReference type="InterPro" id="IPR017926">
    <property type="entry name" value="GATASE"/>
</dbReference>
<name>A0A2H3K9Z0_9FLAO</name>
<dbReference type="Pfam" id="PF00117">
    <property type="entry name" value="GATase"/>
    <property type="match status" value="1"/>
</dbReference>
<dbReference type="OMA" id="NIVGMQF"/>
<dbReference type="GO" id="GO:0000105">
    <property type="term" value="P:L-histidine biosynthetic process"/>
    <property type="evidence" value="ECO:0007669"/>
    <property type="project" value="UniProtKB-UniRule"/>
</dbReference>
<evidence type="ECO:0000256" key="6">
    <source>
        <dbReference type="ARBA" id="ARBA00023102"/>
    </source>
</evidence>
<evidence type="ECO:0000256" key="1">
    <source>
        <dbReference type="ARBA" id="ARBA00005091"/>
    </source>
</evidence>
<dbReference type="OrthoDB" id="9807137at2"/>
<feature type="active site" description="Nucleophile" evidence="10 11">
    <location>
        <position position="80"/>
    </location>
</feature>
<dbReference type="SUPFAM" id="SSF52317">
    <property type="entry name" value="Class I glutamine amidotransferase-like"/>
    <property type="match status" value="1"/>
</dbReference>
<dbReference type="GO" id="GO:0000107">
    <property type="term" value="F:imidazoleglycerol-phosphate synthase activity"/>
    <property type="evidence" value="ECO:0007669"/>
    <property type="project" value="UniProtKB-UniRule"/>
</dbReference>
<reference evidence="13 14" key="1">
    <citation type="submission" date="2017-09" db="EMBL/GenBank/DDBJ databases">
        <title>Whole genomes of Flavobacteriaceae.</title>
        <authorList>
            <person name="Stine C."/>
            <person name="Li C."/>
            <person name="Tadesse D."/>
        </authorList>
    </citation>
    <scope>NUCLEOTIDE SEQUENCE [LARGE SCALE GENOMIC DNA]</scope>
    <source>
        <strain evidence="13 14">ATCC 35036</strain>
    </source>
</reference>
<evidence type="ECO:0000256" key="3">
    <source>
        <dbReference type="ARBA" id="ARBA00022605"/>
    </source>
</evidence>
<dbReference type="RefSeq" id="WP_014083604.1">
    <property type="nucleotide sequence ID" value="NZ_CBCSFI010000025.1"/>
</dbReference>
<sequence length="202" mass="23225">MIGIIDYNMGNSGSVKRKFDRLQSNSFVSNNIAELSKADKLVMPGVGHFGNAIEQIKKLNLWDFINESVLIKKKPILGICLGMQIMAKTSEEGNEEGFGWFDANVIKFKVSDTFQFKIPHIGWNDTFIQKKSKLFDNISNNDFYFVHSYHIECNDKQDILTTTNYDYEFVSAIEKDNIFGCQFHPEKSHSQGDQLFKNFIQL</sequence>
<evidence type="ECO:0000256" key="7">
    <source>
        <dbReference type="ARBA" id="ARBA00023239"/>
    </source>
</evidence>
<comment type="subunit">
    <text evidence="2 10">Heterodimer of HisH and HisF.</text>
</comment>
<organism evidence="13 14">
    <name type="scientific">Flavobacterium branchiophilum</name>
    <dbReference type="NCBI Taxonomy" id="55197"/>
    <lineage>
        <taxon>Bacteria</taxon>
        <taxon>Pseudomonadati</taxon>
        <taxon>Bacteroidota</taxon>
        <taxon>Flavobacteriia</taxon>
        <taxon>Flavobacteriales</taxon>
        <taxon>Flavobacteriaceae</taxon>
        <taxon>Flavobacterium</taxon>
    </lineage>
</organism>
<dbReference type="GO" id="GO:0016829">
    <property type="term" value="F:lyase activity"/>
    <property type="evidence" value="ECO:0007669"/>
    <property type="project" value="UniProtKB-KW"/>
</dbReference>
<dbReference type="InterPro" id="IPR010139">
    <property type="entry name" value="Imidazole-glycPsynth_HisH"/>
</dbReference>
<evidence type="ECO:0000313" key="14">
    <source>
        <dbReference type="Proteomes" id="UP000220828"/>
    </source>
</evidence>
<keyword evidence="4 10" id="KW-0378">Hydrolase</keyword>
<feature type="active site" evidence="10 11">
    <location>
        <position position="186"/>
    </location>
</feature>
<dbReference type="Gene3D" id="3.40.50.880">
    <property type="match status" value="1"/>
</dbReference>
<dbReference type="UniPathway" id="UPA00031">
    <property type="reaction ID" value="UER00010"/>
</dbReference>
<dbReference type="InterPro" id="IPR029062">
    <property type="entry name" value="Class_I_gatase-like"/>
</dbReference>
<dbReference type="PANTHER" id="PTHR42701">
    <property type="entry name" value="IMIDAZOLE GLYCEROL PHOSPHATE SYNTHASE SUBUNIT HISH"/>
    <property type="match status" value="1"/>
</dbReference>
<evidence type="ECO:0000256" key="8">
    <source>
        <dbReference type="ARBA" id="ARBA00047838"/>
    </source>
</evidence>
<comment type="catalytic activity">
    <reaction evidence="8 10">
        <text>5-[(5-phospho-1-deoxy-D-ribulos-1-ylimino)methylamino]-1-(5-phospho-beta-D-ribosyl)imidazole-4-carboxamide + L-glutamine = D-erythro-1-(imidazol-4-yl)glycerol 3-phosphate + 5-amino-1-(5-phospho-beta-D-ribosyl)imidazole-4-carboxamide + L-glutamate + H(+)</text>
        <dbReference type="Rhea" id="RHEA:24793"/>
        <dbReference type="ChEBI" id="CHEBI:15378"/>
        <dbReference type="ChEBI" id="CHEBI:29985"/>
        <dbReference type="ChEBI" id="CHEBI:58278"/>
        <dbReference type="ChEBI" id="CHEBI:58359"/>
        <dbReference type="ChEBI" id="CHEBI:58475"/>
        <dbReference type="ChEBI" id="CHEBI:58525"/>
        <dbReference type="EC" id="4.3.2.10"/>
    </reaction>
</comment>
<protein>
    <recommendedName>
        <fullName evidence="10">Imidazole glycerol phosphate synthase subunit HisH</fullName>
        <ecNumber evidence="10">4.3.2.10</ecNumber>
    </recommendedName>
    <alternativeName>
        <fullName evidence="10">IGP synthase glutaminase subunit</fullName>
        <ecNumber evidence="10">3.5.1.2</ecNumber>
    </alternativeName>
    <alternativeName>
        <fullName evidence="10">IGP synthase subunit HisH</fullName>
    </alternativeName>
    <alternativeName>
        <fullName evidence="10">ImGP synthase subunit HisH</fullName>
        <shortName evidence="10">IGPS subunit HisH</shortName>
    </alternativeName>
</protein>
<dbReference type="PROSITE" id="PS51273">
    <property type="entry name" value="GATASE_TYPE_1"/>
    <property type="match status" value="1"/>
</dbReference>
<dbReference type="Proteomes" id="UP000220828">
    <property type="component" value="Unassembled WGS sequence"/>
</dbReference>
<dbReference type="CDD" id="cd01748">
    <property type="entry name" value="GATase1_IGP_Synthase"/>
    <property type="match status" value="1"/>
</dbReference>
<dbReference type="GO" id="GO:0005737">
    <property type="term" value="C:cytoplasm"/>
    <property type="evidence" value="ECO:0007669"/>
    <property type="project" value="UniProtKB-SubCell"/>
</dbReference>
<comment type="function">
    <text evidence="10">IGPS catalyzes the conversion of PRFAR and glutamine to IGP, AICAR and glutamate. The HisH subunit catalyzes the hydrolysis of glutamine to glutamate and ammonia as part of the synthesis of IGP and AICAR. The resulting ammonia molecule is channeled to the active site of HisF.</text>
</comment>
<evidence type="ECO:0000313" key="13">
    <source>
        <dbReference type="EMBL" id="PDS23147.1"/>
    </source>
</evidence>
<evidence type="ECO:0000256" key="5">
    <source>
        <dbReference type="ARBA" id="ARBA00022962"/>
    </source>
</evidence>
<keyword evidence="5 10" id="KW-0315">Glutamine amidotransferase</keyword>
<keyword evidence="3 10" id="KW-0028">Amino-acid biosynthesis</keyword>
<evidence type="ECO:0000259" key="12">
    <source>
        <dbReference type="Pfam" id="PF00117"/>
    </source>
</evidence>
<comment type="pathway">
    <text evidence="1 10">Amino-acid biosynthesis; L-histidine biosynthesis; L-histidine from 5-phospho-alpha-D-ribose 1-diphosphate: step 5/9.</text>
</comment>
<keyword evidence="6 10" id="KW-0368">Histidine biosynthesis</keyword>
<dbReference type="PRINTS" id="PR00096">
    <property type="entry name" value="GATASE"/>
</dbReference>
<dbReference type="AlphaFoldDB" id="A0A2H3K9Z0"/>
<proteinExistence type="inferred from homology"/>
<accession>A0A2H3K9Z0</accession>
<feature type="active site" evidence="10 11">
    <location>
        <position position="184"/>
    </location>
</feature>
<comment type="catalytic activity">
    <reaction evidence="9 10">
        <text>L-glutamine + H2O = L-glutamate + NH4(+)</text>
        <dbReference type="Rhea" id="RHEA:15889"/>
        <dbReference type="ChEBI" id="CHEBI:15377"/>
        <dbReference type="ChEBI" id="CHEBI:28938"/>
        <dbReference type="ChEBI" id="CHEBI:29985"/>
        <dbReference type="ChEBI" id="CHEBI:58359"/>
        <dbReference type="EC" id="3.5.1.2"/>
    </reaction>
</comment>
<evidence type="ECO:0000256" key="2">
    <source>
        <dbReference type="ARBA" id="ARBA00011152"/>
    </source>
</evidence>
<gene>
    <name evidence="10 13" type="primary">hisH</name>
    <name evidence="13" type="ORF">B0A77_11570</name>
</gene>
<evidence type="ECO:0000256" key="10">
    <source>
        <dbReference type="HAMAP-Rule" id="MF_00278"/>
    </source>
</evidence>
<keyword evidence="7 10" id="KW-0456">Lyase</keyword>